<gene>
    <name evidence="12" type="ORF">FOMPIDRAFT_1025718</name>
</gene>
<keyword evidence="8 10" id="KW-0503">Monooxygenase</keyword>
<keyword evidence="5 9" id="KW-0479">Metal-binding</keyword>
<dbReference type="HOGENOM" id="CLU_001570_14_0_1"/>
<dbReference type="GO" id="GO:0005506">
    <property type="term" value="F:iron ion binding"/>
    <property type="evidence" value="ECO:0007669"/>
    <property type="project" value="InterPro"/>
</dbReference>
<dbReference type="InParanoid" id="S8DQM5"/>
<dbReference type="PANTHER" id="PTHR24305:SF29">
    <property type="entry name" value="BENZOATE-PARA-HYDROXYLASE"/>
    <property type="match status" value="1"/>
</dbReference>
<dbReference type="GO" id="GO:0020037">
    <property type="term" value="F:heme binding"/>
    <property type="evidence" value="ECO:0007669"/>
    <property type="project" value="InterPro"/>
</dbReference>
<comment type="cofactor">
    <cofactor evidence="1 9">
        <name>heme</name>
        <dbReference type="ChEBI" id="CHEBI:30413"/>
    </cofactor>
</comment>
<dbReference type="eggNOG" id="KOG0158">
    <property type="taxonomic scope" value="Eukaryota"/>
</dbReference>
<dbReference type="InterPro" id="IPR002401">
    <property type="entry name" value="Cyt_P450_E_grp-I"/>
</dbReference>
<dbReference type="GO" id="GO:0016705">
    <property type="term" value="F:oxidoreductase activity, acting on paired donors, with incorporation or reduction of molecular oxygen"/>
    <property type="evidence" value="ECO:0007669"/>
    <property type="project" value="InterPro"/>
</dbReference>
<evidence type="ECO:0000256" key="11">
    <source>
        <dbReference type="SAM" id="Phobius"/>
    </source>
</evidence>
<keyword evidence="13" id="KW-1185">Reference proteome</keyword>
<keyword evidence="6 10" id="KW-0560">Oxidoreductase</keyword>
<organism evidence="12 13">
    <name type="scientific">Fomitopsis schrenkii</name>
    <name type="common">Brown rot fungus</name>
    <dbReference type="NCBI Taxonomy" id="2126942"/>
    <lineage>
        <taxon>Eukaryota</taxon>
        <taxon>Fungi</taxon>
        <taxon>Dikarya</taxon>
        <taxon>Basidiomycota</taxon>
        <taxon>Agaricomycotina</taxon>
        <taxon>Agaricomycetes</taxon>
        <taxon>Polyporales</taxon>
        <taxon>Fomitopsis</taxon>
    </lineage>
</organism>
<evidence type="ECO:0000256" key="2">
    <source>
        <dbReference type="ARBA" id="ARBA00005179"/>
    </source>
</evidence>
<dbReference type="PROSITE" id="PS00086">
    <property type="entry name" value="CYTOCHROME_P450"/>
    <property type="match status" value="1"/>
</dbReference>
<dbReference type="InterPro" id="IPR001128">
    <property type="entry name" value="Cyt_P450"/>
</dbReference>
<evidence type="ECO:0000256" key="3">
    <source>
        <dbReference type="ARBA" id="ARBA00010617"/>
    </source>
</evidence>
<reference evidence="12 13" key="1">
    <citation type="journal article" date="2012" name="Science">
        <title>The Paleozoic origin of enzymatic lignin decomposition reconstructed from 31 fungal genomes.</title>
        <authorList>
            <person name="Floudas D."/>
            <person name="Binder M."/>
            <person name="Riley R."/>
            <person name="Barry K."/>
            <person name="Blanchette R.A."/>
            <person name="Henrissat B."/>
            <person name="Martinez A.T."/>
            <person name="Otillar R."/>
            <person name="Spatafora J.W."/>
            <person name="Yadav J.S."/>
            <person name="Aerts A."/>
            <person name="Benoit I."/>
            <person name="Boyd A."/>
            <person name="Carlson A."/>
            <person name="Copeland A."/>
            <person name="Coutinho P.M."/>
            <person name="de Vries R.P."/>
            <person name="Ferreira P."/>
            <person name="Findley K."/>
            <person name="Foster B."/>
            <person name="Gaskell J."/>
            <person name="Glotzer D."/>
            <person name="Gorecki P."/>
            <person name="Heitman J."/>
            <person name="Hesse C."/>
            <person name="Hori C."/>
            <person name="Igarashi K."/>
            <person name="Jurgens J.A."/>
            <person name="Kallen N."/>
            <person name="Kersten P."/>
            <person name="Kohler A."/>
            <person name="Kuees U."/>
            <person name="Kumar T.K.A."/>
            <person name="Kuo A."/>
            <person name="LaButti K."/>
            <person name="Larrondo L.F."/>
            <person name="Lindquist E."/>
            <person name="Ling A."/>
            <person name="Lombard V."/>
            <person name="Lucas S."/>
            <person name="Lundell T."/>
            <person name="Martin R."/>
            <person name="McLaughlin D.J."/>
            <person name="Morgenstern I."/>
            <person name="Morin E."/>
            <person name="Murat C."/>
            <person name="Nagy L.G."/>
            <person name="Nolan M."/>
            <person name="Ohm R.A."/>
            <person name="Patyshakuliyeva A."/>
            <person name="Rokas A."/>
            <person name="Ruiz-Duenas F.J."/>
            <person name="Sabat G."/>
            <person name="Salamov A."/>
            <person name="Samejima M."/>
            <person name="Schmutz J."/>
            <person name="Slot J.C."/>
            <person name="St John F."/>
            <person name="Stenlid J."/>
            <person name="Sun H."/>
            <person name="Sun S."/>
            <person name="Syed K."/>
            <person name="Tsang A."/>
            <person name="Wiebenga A."/>
            <person name="Young D."/>
            <person name="Pisabarro A."/>
            <person name="Eastwood D.C."/>
            <person name="Martin F."/>
            <person name="Cullen D."/>
            <person name="Grigoriev I.V."/>
            <person name="Hibbett D.S."/>
        </authorList>
    </citation>
    <scope>NUCLEOTIDE SEQUENCE</scope>
    <source>
        <strain evidence="13">FP-58527</strain>
    </source>
</reference>
<dbReference type="PRINTS" id="PR00463">
    <property type="entry name" value="EP450I"/>
</dbReference>
<evidence type="ECO:0000256" key="7">
    <source>
        <dbReference type="ARBA" id="ARBA00023004"/>
    </source>
</evidence>
<comment type="similarity">
    <text evidence="3 10">Belongs to the cytochrome P450 family.</text>
</comment>
<dbReference type="OrthoDB" id="1470350at2759"/>
<keyword evidence="4 9" id="KW-0349">Heme</keyword>
<evidence type="ECO:0000256" key="5">
    <source>
        <dbReference type="ARBA" id="ARBA00022723"/>
    </source>
</evidence>
<evidence type="ECO:0000256" key="4">
    <source>
        <dbReference type="ARBA" id="ARBA00022617"/>
    </source>
</evidence>
<name>S8DQM5_FOMSC</name>
<feature type="transmembrane region" description="Helical" evidence="11">
    <location>
        <begin position="13"/>
        <end position="33"/>
    </location>
</feature>
<dbReference type="Proteomes" id="UP000015241">
    <property type="component" value="Unassembled WGS sequence"/>
</dbReference>
<dbReference type="InterPro" id="IPR050121">
    <property type="entry name" value="Cytochrome_P450_monoxygenase"/>
</dbReference>
<protein>
    <recommendedName>
        <fullName evidence="14">Cytochrome P450</fullName>
    </recommendedName>
</protein>
<dbReference type="STRING" id="743788.S8DQM5"/>
<evidence type="ECO:0000256" key="8">
    <source>
        <dbReference type="ARBA" id="ARBA00023033"/>
    </source>
</evidence>
<dbReference type="InterPro" id="IPR017972">
    <property type="entry name" value="Cyt_P450_CS"/>
</dbReference>
<dbReference type="Pfam" id="PF00067">
    <property type="entry name" value="p450"/>
    <property type="match status" value="1"/>
</dbReference>
<evidence type="ECO:0000256" key="1">
    <source>
        <dbReference type="ARBA" id="ARBA00001971"/>
    </source>
</evidence>
<keyword evidence="11" id="KW-1133">Transmembrane helix</keyword>
<keyword evidence="7 9" id="KW-0408">Iron</keyword>
<evidence type="ECO:0000256" key="10">
    <source>
        <dbReference type="RuleBase" id="RU000461"/>
    </source>
</evidence>
<dbReference type="EMBL" id="KE504204">
    <property type="protein sequence ID" value="EPS95606.1"/>
    <property type="molecule type" value="Genomic_DNA"/>
</dbReference>
<accession>S8DQM5</accession>
<sequence length="537" mass="59903">MSSVVDQLTGLPVAAWAGLVVAAVVLVHLVPLITDPYQVRSYPGPFLAKISDAWLGWVAAQGHRSEVVHELHQKHGKFVQIAPNHVSVSDPDALQVIYAHGNGTLKSTFYDAFVSIQRGLFNTRSRPEHARKRKIVSHIFSQKSVLEFEPYTRMHIKKLMNQWDRLYDLAMKGGSGEEGEGWQGRDGRLWLDILPWYNYLAFDIIGDLAFGAPFGMLDACADAAPVAISHEKAMSSYGETDTPEITYFPAVQILNDRGEYSASLGVLPPHWRPIVKLLPWYRKGNKAVQRLAGIAIAQVAKRLAMHTDRSDLLGKLQEGKDDEGNPMGREELTAEALTQLIAGSDTTSNSSCAITYHLAANPMVQQKLQRELDEALGNDDDPVSTFEQVKRLPYLEAVINEGLRLHSTSGIGLPRLVPEGGLTVCGRFFPEGTVLSVPSYTIHRDQDVWGSDADAFRPERWFEQDEKAIQKTFNPFSFGPRSCVGRNLASMELLIILSSILRRYHFVLEHPEQGLDTKEGFLRKPVECRVGIKRRTV</sequence>
<dbReference type="GO" id="GO:0004497">
    <property type="term" value="F:monooxygenase activity"/>
    <property type="evidence" value="ECO:0007669"/>
    <property type="project" value="UniProtKB-KW"/>
</dbReference>
<dbReference type="PANTHER" id="PTHR24305">
    <property type="entry name" value="CYTOCHROME P450"/>
    <property type="match status" value="1"/>
</dbReference>
<dbReference type="InterPro" id="IPR036396">
    <property type="entry name" value="Cyt_P450_sf"/>
</dbReference>
<comment type="pathway">
    <text evidence="2">Secondary metabolite biosynthesis.</text>
</comment>
<dbReference type="AlphaFoldDB" id="S8DQM5"/>
<evidence type="ECO:0008006" key="14">
    <source>
        <dbReference type="Google" id="ProtNLM"/>
    </source>
</evidence>
<keyword evidence="11" id="KW-0812">Transmembrane</keyword>
<evidence type="ECO:0000256" key="9">
    <source>
        <dbReference type="PIRSR" id="PIRSR602401-1"/>
    </source>
</evidence>
<keyword evidence="11" id="KW-0472">Membrane</keyword>
<feature type="binding site" description="axial binding residue" evidence="9">
    <location>
        <position position="483"/>
    </location>
    <ligand>
        <name>heme</name>
        <dbReference type="ChEBI" id="CHEBI:30413"/>
    </ligand>
    <ligandPart>
        <name>Fe</name>
        <dbReference type="ChEBI" id="CHEBI:18248"/>
    </ligandPart>
</feature>
<proteinExistence type="inferred from homology"/>
<evidence type="ECO:0000313" key="12">
    <source>
        <dbReference type="EMBL" id="EPS95606.1"/>
    </source>
</evidence>
<dbReference type="Gene3D" id="1.10.630.10">
    <property type="entry name" value="Cytochrome P450"/>
    <property type="match status" value="1"/>
</dbReference>
<evidence type="ECO:0000313" key="13">
    <source>
        <dbReference type="Proteomes" id="UP000015241"/>
    </source>
</evidence>
<dbReference type="SUPFAM" id="SSF48264">
    <property type="entry name" value="Cytochrome P450"/>
    <property type="match status" value="1"/>
</dbReference>
<dbReference type="CDD" id="cd11061">
    <property type="entry name" value="CYP67-like"/>
    <property type="match status" value="1"/>
</dbReference>
<evidence type="ECO:0000256" key="6">
    <source>
        <dbReference type="ARBA" id="ARBA00023002"/>
    </source>
</evidence>
<dbReference type="PRINTS" id="PR00385">
    <property type="entry name" value="P450"/>
</dbReference>